<reference evidence="1" key="1">
    <citation type="submission" date="2024-06" db="EMBL/GenBank/DDBJ databases">
        <title>Caulobacter inopinatus, sp. nov.</title>
        <authorList>
            <person name="Donachie S.P."/>
        </authorList>
    </citation>
    <scope>NUCLEOTIDE SEQUENCE</scope>
    <source>
        <strain evidence="1">73W</strain>
    </source>
</reference>
<evidence type="ECO:0000313" key="1">
    <source>
        <dbReference type="EMBL" id="XDO96201.1"/>
    </source>
</evidence>
<proteinExistence type="predicted"/>
<dbReference type="RefSeq" id="WP_369059055.1">
    <property type="nucleotide sequence ID" value="NZ_CP158375.1"/>
</dbReference>
<sequence>MLSTSRDEAERLLAKSLSRHIGYTSGASGLDRIFSTLDAFRDRTSAYQSELVAFLQEARDLEQSEPLSPKYAADVLSFATSMGLLDVVSARDAKIPRYAASEIGRSLLGAAAIGDAGFYNYYSTQIVLRSDADYIIPILRFLENPLDIGLQPYFIDYQTSLRERRLSWLNQVMPERILLERITDQLTWVKKSKSANALLDVEIPTANTARHHATPRQGWVMQLGMVDRQTRQLTPFGEDVLRSLDPEHCYFWISPPADALQSLRLSPIPPGQAEDEIRFTTGKLPPSDSEIARLVSDLSSVMRRGFPAAKLIHAPQASLQLPIEYIFYRSYADKRDYRWEDILDALFSDFKGTFERFSARKGKIGFYRVVGS</sequence>
<name>A0AB39KSD6_9CAUL</name>
<dbReference type="EMBL" id="CP158375">
    <property type="protein sequence ID" value="XDO96201.1"/>
    <property type="molecule type" value="Genomic_DNA"/>
</dbReference>
<organism evidence="1">
    <name type="scientific">Caulobacter sp. 73W</name>
    <dbReference type="NCBI Taxonomy" id="3161137"/>
    <lineage>
        <taxon>Bacteria</taxon>
        <taxon>Pseudomonadati</taxon>
        <taxon>Pseudomonadota</taxon>
        <taxon>Alphaproteobacteria</taxon>
        <taxon>Caulobacterales</taxon>
        <taxon>Caulobacteraceae</taxon>
        <taxon>Caulobacter</taxon>
    </lineage>
</organism>
<protein>
    <submittedName>
        <fullName evidence="1">Uncharacterized protein</fullName>
    </submittedName>
</protein>
<dbReference type="AlphaFoldDB" id="A0AB39KSD6"/>
<gene>
    <name evidence="1" type="ORF">ABOZ73_15680</name>
</gene>
<accession>A0AB39KSD6</accession>